<name>A0A0U0UA88_MYCTX</name>
<dbReference type="AlphaFoldDB" id="A0A0U0UA88"/>
<reference evidence="2" key="1">
    <citation type="submission" date="2015-03" db="EMBL/GenBank/DDBJ databases">
        <authorList>
            <consortium name="Pathogen Informatics"/>
        </authorList>
    </citation>
    <scope>NUCLEOTIDE SEQUENCE [LARGE SCALE GENOMIC DNA]</scope>
    <source>
        <strain evidence="2">K00500041</strain>
    </source>
</reference>
<proteinExistence type="predicted"/>
<dbReference type="Proteomes" id="UP000038802">
    <property type="component" value="Unassembled WGS sequence"/>
</dbReference>
<gene>
    <name evidence="1" type="ORF">ERS007703_04027</name>
</gene>
<protein>
    <submittedName>
        <fullName evidence="1">Uncharacterized protein</fullName>
    </submittedName>
</protein>
<dbReference type="EMBL" id="CSAE01000633">
    <property type="protein sequence ID" value="COW67407.1"/>
    <property type="molecule type" value="Genomic_DNA"/>
</dbReference>
<evidence type="ECO:0000313" key="2">
    <source>
        <dbReference type="Proteomes" id="UP000038802"/>
    </source>
</evidence>
<evidence type="ECO:0000313" key="1">
    <source>
        <dbReference type="EMBL" id="COW67407.1"/>
    </source>
</evidence>
<accession>A0A0U0UA88</accession>
<organism evidence="1 2">
    <name type="scientific">Mycobacterium tuberculosis</name>
    <dbReference type="NCBI Taxonomy" id="1773"/>
    <lineage>
        <taxon>Bacteria</taxon>
        <taxon>Bacillati</taxon>
        <taxon>Actinomycetota</taxon>
        <taxon>Actinomycetes</taxon>
        <taxon>Mycobacteriales</taxon>
        <taxon>Mycobacteriaceae</taxon>
        <taxon>Mycobacterium</taxon>
        <taxon>Mycobacterium tuberculosis complex</taxon>
    </lineage>
</organism>
<sequence>MTRLPGVGSLAPWAAARKVSRCALGRVMTRGVRLTAPCDPSKSGPWAGFTDANE</sequence>